<reference evidence="5" key="1">
    <citation type="submission" date="2020-09" db="EMBL/GenBank/DDBJ databases">
        <title>Genome seq and assembly of Devosia sp.</title>
        <authorList>
            <person name="Chhetri G."/>
        </authorList>
    </citation>
    <scope>NUCLEOTIDE SEQUENCE</scope>
    <source>
        <strain evidence="5">PTR5</strain>
    </source>
</reference>
<evidence type="ECO:0000313" key="6">
    <source>
        <dbReference type="Proteomes" id="UP000654108"/>
    </source>
</evidence>
<dbReference type="InterPro" id="IPR016181">
    <property type="entry name" value="Acyl_CoA_acyltransferase"/>
</dbReference>
<dbReference type="SUPFAM" id="SSF55729">
    <property type="entry name" value="Acyl-CoA N-acyltransferases (Nat)"/>
    <property type="match status" value="1"/>
</dbReference>
<sequence length="196" mass="21528">MILPTLETARLVLRPPLPEDAEAIARYLNDFAVSGNLARVPFPYHLSDARAWLRTRRPDMPIEDANFSIIAPGVGMVGHIGFHLGQRGPIIGYWLGRPFWGQGVMTEAARESLRWFFSVSAAPVVISGVFHFNAASLAIQRKLGFTETGRSRLVCLARGTEVEHIDTQLTREGFRAALTGRSPAAVAKPPGVWKAL</sequence>
<dbReference type="Gene3D" id="3.40.630.30">
    <property type="match status" value="1"/>
</dbReference>
<keyword evidence="2" id="KW-0012">Acyltransferase</keyword>
<evidence type="ECO:0000313" key="5">
    <source>
        <dbReference type="EMBL" id="MBD8066662.1"/>
    </source>
</evidence>
<evidence type="ECO:0000256" key="1">
    <source>
        <dbReference type="ARBA" id="ARBA00022679"/>
    </source>
</evidence>
<protein>
    <submittedName>
        <fullName evidence="5">GNAT family N-acetyltransferase</fullName>
    </submittedName>
</protein>
<keyword evidence="6" id="KW-1185">Reference proteome</keyword>
<name>A0A927IU84_9HYPH</name>
<accession>A0A927IU84</accession>
<dbReference type="RefSeq" id="WP_191776861.1">
    <property type="nucleotide sequence ID" value="NZ_JACYFU010000003.1"/>
</dbReference>
<organism evidence="5 6">
    <name type="scientific">Devosia oryzisoli</name>
    <dbReference type="NCBI Taxonomy" id="2774138"/>
    <lineage>
        <taxon>Bacteria</taxon>
        <taxon>Pseudomonadati</taxon>
        <taxon>Pseudomonadota</taxon>
        <taxon>Alphaproteobacteria</taxon>
        <taxon>Hyphomicrobiales</taxon>
        <taxon>Devosiaceae</taxon>
        <taxon>Devosia</taxon>
    </lineage>
</organism>
<dbReference type="EMBL" id="JACYFU010000003">
    <property type="protein sequence ID" value="MBD8066662.1"/>
    <property type="molecule type" value="Genomic_DNA"/>
</dbReference>
<gene>
    <name evidence="5" type="ORF">IC608_14400</name>
</gene>
<dbReference type="Pfam" id="PF13302">
    <property type="entry name" value="Acetyltransf_3"/>
    <property type="match status" value="1"/>
</dbReference>
<dbReference type="InterPro" id="IPR051531">
    <property type="entry name" value="N-acetyltransferase"/>
</dbReference>
<evidence type="ECO:0000259" key="4">
    <source>
        <dbReference type="PROSITE" id="PS51186"/>
    </source>
</evidence>
<dbReference type="PANTHER" id="PTHR43792">
    <property type="entry name" value="GNAT FAMILY, PUTATIVE (AFU_ORTHOLOGUE AFUA_3G00765)-RELATED-RELATED"/>
    <property type="match status" value="1"/>
</dbReference>
<dbReference type="PROSITE" id="PS51186">
    <property type="entry name" value="GNAT"/>
    <property type="match status" value="1"/>
</dbReference>
<dbReference type="AlphaFoldDB" id="A0A927IU84"/>
<comment type="caution">
    <text evidence="5">The sequence shown here is derived from an EMBL/GenBank/DDBJ whole genome shotgun (WGS) entry which is preliminary data.</text>
</comment>
<feature type="domain" description="N-acetyltransferase" evidence="4">
    <location>
        <begin position="11"/>
        <end position="172"/>
    </location>
</feature>
<keyword evidence="1" id="KW-0808">Transferase</keyword>
<evidence type="ECO:0000256" key="3">
    <source>
        <dbReference type="ARBA" id="ARBA00038502"/>
    </source>
</evidence>
<comment type="similarity">
    <text evidence="3">Belongs to the acetyltransferase family. RimJ subfamily.</text>
</comment>
<proteinExistence type="inferred from homology"/>
<dbReference type="GO" id="GO:0016747">
    <property type="term" value="F:acyltransferase activity, transferring groups other than amino-acyl groups"/>
    <property type="evidence" value="ECO:0007669"/>
    <property type="project" value="InterPro"/>
</dbReference>
<dbReference type="PANTHER" id="PTHR43792:SF8">
    <property type="entry name" value="[RIBOSOMAL PROTEIN US5]-ALANINE N-ACETYLTRANSFERASE"/>
    <property type="match status" value="1"/>
</dbReference>
<dbReference type="InterPro" id="IPR000182">
    <property type="entry name" value="GNAT_dom"/>
</dbReference>
<evidence type="ECO:0000256" key="2">
    <source>
        <dbReference type="ARBA" id="ARBA00023315"/>
    </source>
</evidence>
<dbReference type="Proteomes" id="UP000654108">
    <property type="component" value="Unassembled WGS sequence"/>
</dbReference>